<proteinExistence type="predicted"/>
<evidence type="ECO:0000313" key="1">
    <source>
        <dbReference type="EMBL" id="PZO40606.1"/>
    </source>
</evidence>
<reference evidence="1 2" key="1">
    <citation type="submission" date="2018-04" db="EMBL/GenBank/DDBJ databases">
        <authorList>
            <person name="Go L.Y."/>
            <person name="Mitchell J.A."/>
        </authorList>
    </citation>
    <scope>NUCLEOTIDE SEQUENCE [LARGE SCALE GENOMIC DNA]</scope>
    <source>
        <strain evidence="1">ULC066bin1</strain>
    </source>
</reference>
<dbReference type="Proteomes" id="UP000249467">
    <property type="component" value="Unassembled WGS sequence"/>
</dbReference>
<organism evidence="1 2">
    <name type="scientific">Pseudanabaena frigida</name>
    <dbReference type="NCBI Taxonomy" id="945775"/>
    <lineage>
        <taxon>Bacteria</taxon>
        <taxon>Bacillati</taxon>
        <taxon>Cyanobacteriota</taxon>
        <taxon>Cyanophyceae</taxon>
        <taxon>Pseudanabaenales</taxon>
        <taxon>Pseudanabaenaceae</taxon>
        <taxon>Pseudanabaena</taxon>
    </lineage>
</organism>
<sequence length="70" mass="7879">MYSTNSNQQVLEAIGKLSEQQIQIVLQFIQTLQPKKISNQNSTTFDPLANFVGAINHGNLAQQIDQDLYE</sequence>
<dbReference type="EMBL" id="QBML01000014">
    <property type="protein sequence ID" value="PZO40606.1"/>
    <property type="molecule type" value="Genomic_DNA"/>
</dbReference>
<evidence type="ECO:0008006" key="3">
    <source>
        <dbReference type="Google" id="ProtNLM"/>
    </source>
</evidence>
<reference evidence="1 2" key="2">
    <citation type="submission" date="2018-06" db="EMBL/GenBank/DDBJ databases">
        <title>Metagenomic assembly of (sub)arctic Cyanobacteria and their associated microbiome from non-axenic cultures.</title>
        <authorList>
            <person name="Baurain D."/>
        </authorList>
    </citation>
    <scope>NUCLEOTIDE SEQUENCE [LARGE SCALE GENOMIC DNA]</scope>
    <source>
        <strain evidence="1">ULC066bin1</strain>
    </source>
</reference>
<name>A0A2W4W779_9CYAN</name>
<gene>
    <name evidence="1" type="ORF">DCF19_12000</name>
</gene>
<protein>
    <recommendedName>
        <fullName evidence="3">DUF2281 domain-containing protein</fullName>
    </recommendedName>
</protein>
<accession>A0A2W4W779</accession>
<comment type="caution">
    <text evidence="1">The sequence shown here is derived from an EMBL/GenBank/DDBJ whole genome shotgun (WGS) entry which is preliminary data.</text>
</comment>
<evidence type="ECO:0000313" key="2">
    <source>
        <dbReference type="Proteomes" id="UP000249467"/>
    </source>
</evidence>
<dbReference type="AlphaFoldDB" id="A0A2W4W779"/>